<proteinExistence type="predicted"/>
<gene>
    <name evidence="3" type="ORF">CTOB1V02_LOCUS14589</name>
</gene>
<organism evidence="3">
    <name type="scientific">Cyprideis torosa</name>
    <dbReference type="NCBI Taxonomy" id="163714"/>
    <lineage>
        <taxon>Eukaryota</taxon>
        <taxon>Metazoa</taxon>
        <taxon>Ecdysozoa</taxon>
        <taxon>Arthropoda</taxon>
        <taxon>Crustacea</taxon>
        <taxon>Oligostraca</taxon>
        <taxon>Ostracoda</taxon>
        <taxon>Podocopa</taxon>
        <taxon>Podocopida</taxon>
        <taxon>Cytherocopina</taxon>
        <taxon>Cytheroidea</taxon>
        <taxon>Cytherideidae</taxon>
        <taxon>Cyprideis</taxon>
    </lineage>
</organism>
<evidence type="ECO:0000259" key="2">
    <source>
        <dbReference type="Pfam" id="PF00917"/>
    </source>
</evidence>
<dbReference type="EMBL" id="OB681807">
    <property type="protein sequence ID" value="CAD7236774.1"/>
    <property type="molecule type" value="Genomic_DNA"/>
</dbReference>
<dbReference type="Pfam" id="PF00917">
    <property type="entry name" value="MATH"/>
    <property type="match status" value="1"/>
</dbReference>
<dbReference type="AlphaFoldDB" id="A0A7R8WRI5"/>
<reference evidence="3" key="1">
    <citation type="submission" date="2020-11" db="EMBL/GenBank/DDBJ databases">
        <authorList>
            <person name="Tran Van P."/>
        </authorList>
    </citation>
    <scope>NUCLEOTIDE SEQUENCE</scope>
</reference>
<dbReference type="CDD" id="cd00121">
    <property type="entry name" value="MATH"/>
    <property type="match status" value="1"/>
</dbReference>
<protein>
    <recommendedName>
        <fullName evidence="2">MATH domain-containing protein</fullName>
    </recommendedName>
</protein>
<feature type="compositionally biased region" description="Basic and acidic residues" evidence="1">
    <location>
        <begin position="225"/>
        <end position="238"/>
    </location>
</feature>
<accession>A0A7R8WRI5</accession>
<evidence type="ECO:0000313" key="3">
    <source>
        <dbReference type="EMBL" id="CAD7236774.1"/>
    </source>
</evidence>
<dbReference type="InterPro" id="IPR002083">
    <property type="entry name" value="MATH/TRAF_dom"/>
</dbReference>
<dbReference type="SUPFAM" id="SSF49599">
    <property type="entry name" value="TRAF domain-like"/>
    <property type="match status" value="1"/>
</dbReference>
<evidence type="ECO:0000256" key="1">
    <source>
        <dbReference type="SAM" id="MobiDB-lite"/>
    </source>
</evidence>
<feature type="region of interest" description="Disordered" evidence="1">
    <location>
        <begin position="216"/>
        <end position="242"/>
    </location>
</feature>
<feature type="domain" description="MATH" evidence="2">
    <location>
        <begin position="165"/>
        <end position="220"/>
    </location>
</feature>
<name>A0A7R8WRI5_9CRUS</name>
<sequence length="315" mass="34533">MTFAIKKSDYQSDDENGEAKSNIVEAGGLRWRVSFWVPSSSSPDRILVHAEGGRGAPSPWTLTVQSLTVKVLRKGREGGAPRTLRLDEATFSSDKGVVGMIPASTWSNLIRPSFGFVDPQGTLHLEVSFEGPSLSPSPPPQRPTVWEAEATLQLRDFTSSLREWDDKIYSPSVHVGGKEWRVMVWRWRGDYSFRLQCTPEERNPWSLRADWTISLLSEGGGGGNEEEKRDGEEVRRGDPSTSILSIPDASIGRFLTGDTLSVVNPANGPHDLKLNMAPLPTESPGPISAPFIALPTAPQCSRFGVQISCFRSGMP</sequence>